<sequence>MDVLFEVLLRLPASLLCRLRLVCRSWRSLTADPVFATAHASRHRPLLAGYHIGSHGCEVRVVDLSGNVINRIPIKPDPIGYCNTQLNLVCVSEVATHRISRSSLVNVATGDVTTLIPDVVHDGDAANVVVSPLLLGHVPSTGERKVFYSCLCSATTHVDGRVVQTCGVATVGGGGISVGAWRATASPPAFVASGIQDRVVTGGLAFFLLNQWYNQRNNHGDLEPDAISVLDLATEEWRPAMLGGPLSSRLASDDEKLRYLKHRDDVRLASLNGCLVAVHHNYFGQDLWFLEDMNVDKGLWTKRYSIRCASSVSYPLLII</sequence>
<name>A0A835KM73_9POAL</name>
<dbReference type="InterPro" id="IPR001810">
    <property type="entry name" value="F-box_dom"/>
</dbReference>
<organism evidence="2 3">
    <name type="scientific">Digitaria exilis</name>
    <dbReference type="NCBI Taxonomy" id="1010633"/>
    <lineage>
        <taxon>Eukaryota</taxon>
        <taxon>Viridiplantae</taxon>
        <taxon>Streptophyta</taxon>
        <taxon>Embryophyta</taxon>
        <taxon>Tracheophyta</taxon>
        <taxon>Spermatophyta</taxon>
        <taxon>Magnoliopsida</taxon>
        <taxon>Liliopsida</taxon>
        <taxon>Poales</taxon>
        <taxon>Poaceae</taxon>
        <taxon>PACMAD clade</taxon>
        <taxon>Panicoideae</taxon>
        <taxon>Panicodae</taxon>
        <taxon>Paniceae</taxon>
        <taxon>Anthephorinae</taxon>
        <taxon>Digitaria</taxon>
    </lineage>
</organism>
<reference evidence="2" key="1">
    <citation type="submission" date="2020-07" db="EMBL/GenBank/DDBJ databases">
        <title>Genome sequence and genetic diversity analysis of an under-domesticated orphan crop, white fonio (Digitaria exilis).</title>
        <authorList>
            <person name="Bennetzen J.L."/>
            <person name="Chen S."/>
            <person name="Ma X."/>
            <person name="Wang X."/>
            <person name="Yssel A.E.J."/>
            <person name="Chaluvadi S.R."/>
            <person name="Johnson M."/>
            <person name="Gangashetty P."/>
            <person name="Hamidou F."/>
            <person name="Sanogo M.D."/>
            <person name="Zwaenepoel A."/>
            <person name="Wallace J."/>
            <person name="Van De Peer Y."/>
            <person name="Van Deynze A."/>
        </authorList>
    </citation>
    <scope>NUCLEOTIDE SEQUENCE</scope>
    <source>
        <tissue evidence="2">Leaves</tissue>
    </source>
</reference>
<dbReference type="PANTHER" id="PTHR31111:SF133">
    <property type="entry name" value="OS07G0196600 PROTEIN"/>
    <property type="match status" value="1"/>
</dbReference>
<evidence type="ECO:0000313" key="3">
    <source>
        <dbReference type="Proteomes" id="UP000636709"/>
    </source>
</evidence>
<dbReference type="Gene3D" id="1.20.1280.50">
    <property type="match status" value="1"/>
</dbReference>
<protein>
    <recommendedName>
        <fullName evidence="1">F-box domain-containing protein</fullName>
    </recommendedName>
</protein>
<keyword evidence="3" id="KW-1185">Reference proteome</keyword>
<dbReference type="PANTHER" id="PTHR31111">
    <property type="entry name" value="BNAA05G37150D PROTEIN-RELATED"/>
    <property type="match status" value="1"/>
</dbReference>
<dbReference type="AlphaFoldDB" id="A0A835KM73"/>
<dbReference type="SUPFAM" id="SSF81383">
    <property type="entry name" value="F-box domain"/>
    <property type="match status" value="1"/>
</dbReference>
<feature type="domain" description="F-box" evidence="1">
    <location>
        <begin position="2"/>
        <end position="34"/>
    </location>
</feature>
<dbReference type="Proteomes" id="UP000636709">
    <property type="component" value="Unassembled WGS sequence"/>
</dbReference>
<accession>A0A835KM73</accession>
<gene>
    <name evidence="2" type="ORF">HU200_013636</name>
</gene>
<comment type="caution">
    <text evidence="2">The sequence shown here is derived from an EMBL/GenBank/DDBJ whole genome shotgun (WGS) entry which is preliminary data.</text>
</comment>
<dbReference type="Pfam" id="PF00646">
    <property type="entry name" value="F-box"/>
    <property type="match status" value="1"/>
</dbReference>
<evidence type="ECO:0000313" key="2">
    <source>
        <dbReference type="EMBL" id="KAF8741155.1"/>
    </source>
</evidence>
<dbReference type="InterPro" id="IPR036047">
    <property type="entry name" value="F-box-like_dom_sf"/>
</dbReference>
<dbReference type="CDD" id="cd22157">
    <property type="entry name" value="F-box_AtFBW1-like"/>
    <property type="match status" value="1"/>
</dbReference>
<dbReference type="EMBL" id="JACEFO010001295">
    <property type="protein sequence ID" value="KAF8741155.1"/>
    <property type="molecule type" value="Genomic_DNA"/>
</dbReference>
<proteinExistence type="predicted"/>
<dbReference type="OrthoDB" id="1631251at2759"/>
<evidence type="ECO:0000259" key="1">
    <source>
        <dbReference type="Pfam" id="PF00646"/>
    </source>
</evidence>